<proteinExistence type="predicted"/>
<feature type="region of interest" description="Disordered" evidence="1">
    <location>
        <begin position="631"/>
        <end position="653"/>
    </location>
</feature>
<gene>
    <name evidence="2" type="ORF">AKO1_005451</name>
</gene>
<dbReference type="Pfam" id="PF13516">
    <property type="entry name" value="LRR_6"/>
    <property type="match status" value="2"/>
</dbReference>
<protein>
    <submittedName>
        <fullName evidence="2">Roco5</fullName>
    </submittedName>
</protein>
<dbReference type="InterPro" id="IPR032675">
    <property type="entry name" value="LRR_dom_sf"/>
</dbReference>
<reference evidence="2 3" key="1">
    <citation type="submission" date="2024-03" db="EMBL/GenBank/DDBJ databases">
        <title>The Acrasis kona genome and developmental transcriptomes reveal deep origins of eukaryotic multicellular pathways.</title>
        <authorList>
            <person name="Sheikh S."/>
            <person name="Fu C.-J."/>
            <person name="Brown M.W."/>
            <person name="Baldauf S.L."/>
        </authorList>
    </citation>
    <scope>NUCLEOTIDE SEQUENCE [LARGE SCALE GENOMIC DNA]</scope>
    <source>
        <strain evidence="2 3">ATCC MYA-3509</strain>
    </source>
</reference>
<dbReference type="EMBL" id="JAOPGA020000159">
    <property type="protein sequence ID" value="KAL0477292.1"/>
    <property type="molecule type" value="Genomic_DNA"/>
</dbReference>
<accession>A0AAW2YME5</accession>
<dbReference type="PANTHER" id="PTHR24114">
    <property type="entry name" value="LEUCINE RICH REPEAT FAMILY PROTEIN"/>
    <property type="match status" value="1"/>
</dbReference>
<feature type="compositionally biased region" description="Polar residues" evidence="1">
    <location>
        <begin position="633"/>
        <end position="653"/>
    </location>
</feature>
<dbReference type="InterPro" id="IPR001611">
    <property type="entry name" value="Leu-rich_rpt"/>
</dbReference>
<dbReference type="SMART" id="SM00368">
    <property type="entry name" value="LRR_RI"/>
    <property type="match status" value="2"/>
</dbReference>
<dbReference type="AlphaFoldDB" id="A0AAW2YME5"/>
<evidence type="ECO:0000313" key="2">
    <source>
        <dbReference type="EMBL" id="KAL0477292.1"/>
    </source>
</evidence>
<sequence>MVKVELNLSKNNIFDTQCVDLLYALSSNQHLTHIDLSQNEISNKSVKVLAEVLSYNTSLKVINLADNQIQKTVCDALITCSFNHPSMIHLNLTRNNFSYNDCADIQDFLRFSQKHCRKPLSVIFSEKLGGVWRFVGTDEIERGFINDDFLKLSPEVYEIKKVIDQFRSSVFGVQPEIFQVSLLEKELEDSFNSDLIKSFEYDSSYSLEELQEYSDNLNTQVNNIINDDKYKVDTNVVQSNSCILESEQVVPITTIIVNYVIEQEPILAVTSTDPSIDLDIAQDSNHDVISNTIQETIQETNEVHANTDADKHVEPVADAYSIEQPVITTLNKVQELPSPITSPTLVLDQELPSPIKQSSPVLMELDVSVEKLETDINDILSDYFATKTNKTIDELPVSVSLCKDEVEAVTKDVEQTSVEQGIIDVAPLELVTEQEQNNKIVLPQIEINNSVEDVVFPILHNASHEDSTSSLNISLPQEAKDTSTVSSPISPTTNLKISDISSQIDTKYKPLLHEIVKKGKIRISARYLNATIMGHTSPSSPRSSSKGTKIWMEFMSNGVLNITTRSRFLKEKQLGLNFFLNSTHVELIRRAEDRRVSIRTNGDDVYNFSSKKREELVACFDLAKRVSGLNIPTGASSPTTSRPSFKRSQTSLT</sequence>
<evidence type="ECO:0000256" key="1">
    <source>
        <dbReference type="SAM" id="MobiDB-lite"/>
    </source>
</evidence>
<evidence type="ECO:0000313" key="3">
    <source>
        <dbReference type="Proteomes" id="UP001431209"/>
    </source>
</evidence>
<dbReference type="PANTHER" id="PTHR24114:SF2">
    <property type="entry name" value="F-BOX DOMAIN-CONTAINING PROTEIN-RELATED"/>
    <property type="match status" value="1"/>
</dbReference>
<comment type="caution">
    <text evidence="2">The sequence shown here is derived from an EMBL/GenBank/DDBJ whole genome shotgun (WGS) entry which is preliminary data.</text>
</comment>
<dbReference type="Proteomes" id="UP001431209">
    <property type="component" value="Unassembled WGS sequence"/>
</dbReference>
<dbReference type="SUPFAM" id="SSF52047">
    <property type="entry name" value="RNI-like"/>
    <property type="match status" value="1"/>
</dbReference>
<dbReference type="Gene3D" id="3.80.10.10">
    <property type="entry name" value="Ribonuclease Inhibitor"/>
    <property type="match status" value="1"/>
</dbReference>
<keyword evidence="3" id="KW-1185">Reference proteome</keyword>
<name>A0AAW2YME5_9EUKA</name>
<dbReference type="InterPro" id="IPR052394">
    <property type="entry name" value="LRR-containing"/>
</dbReference>
<organism evidence="2 3">
    <name type="scientific">Acrasis kona</name>
    <dbReference type="NCBI Taxonomy" id="1008807"/>
    <lineage>
        <taxon>Eukaryota</taxon>
        <taxon>Discoba</taxon>
        <taxon>Heterolobosea</taxon>
        <taxon>Tetramitia</taxon>
        <taxon>Eutetramitia</taxon>
        <taxon>Acrasidae</taxon>
        <taxon>Acrasis</taxon>
    </lineage>
</organism>